<gene>
    <name evidence="1" type="ORF">KAK11_01820</name>
</gene>
<dbReference type="EMBL" id="JAGQDG010000001">
    <property type="protein sequence ID" value="MBQ0934047.1"/>
    <property type="molecule type" value="Genomic_DNA"/>
</dbReference>
<dbReference type="Proteomes" id="UP000672097">
    <property type="component" value="Unassembled WGS sequence"/>
</dbReference>
<dbReference type="RefSeq" id="WP_210805549.1">
    <property type="nucleotide sequence ID" value="NZ_JAGQDG010000001.1"/>
</dbReference>
<dbReference type="InterPro" id="IPR021312">
    <property type="entry name" value="DUF2889"/>
</dbReference>
<keyword evidence="2" id="KW-1185">Reference proteome</keyword>
<organism evidence="1 2">
    <name type="scientific">Ideonella paludis</name>
    <dbReference type="NCBI Taxonomy" id="1233411"/>
    <lineage>
        <taxon>Bacteria</taxon>
        <taxon>Pseudomonadati</taxon>
        <taxon>Pseudomonadota</taxon>
        <taxon>Betaproteobacteria</taxon>
        <taxon>Burkholderiales</taxon>
        <taxon>Sphaerotilaceae</taxon>
        <taxon>Ideonella</taxon>
    </lineage>
</organism>
<reference evidence="1 2" key="1">
    <citation type="submission" date="2021-04" db="EMBL/GenBank/DDBJ databases">
        <title>The genome sequence of type strain Ideonella paludis KCTC 32238.</title>
        <authorList>
            <person name="Liu Y."/>
        </authorList>
    </citation>
    <scope>NUCLEOTIDE SEQUENCE [LARGE SCALE GENOMIC DNA]</scope>
    <source>
        <strain evidence="1 2">KCTC 32238</strain>
    </source>
</reference>
<name>A0ABS5DSD6_9BURK</name>
<proteinExistence type="predicted"/>
<dbReference type="Pfam" id="PF11136">
    <property type="entry name" value="DUF2889"/>
    <property type="match status" value="1"/>
</dbReference>
<sequence length="202" mass="22259">MPLPASDPQRVLQHTRAVQVEMYSRADGLWEVDARLRDTKTREIRGSQGVLPAGHAIHDLVLRLVIDTQFNIHHAGAESLAVPYRGQCDNHGDAYAQLEGLNLLKGFKRAVRERLGGVAGCTHLTELADVLPTAVIQAFAGLVLDTKGEGDQAPFQLDRCHALRRDGEVVRLHYPRWFRQPDANKVSENHAPVTPAASRDAA</sequence>
<protein>
    <submittedName>
        <fullName evidence="1">DUF2889 domain-containing protein</fullName>
    </submittedName>
</protein>
<comment type="caution">
    <text evidence="1">The sequence shown here is derived from an EMBL/GenBank/DDBJ whole genome shotgun (WGS) entry which is preliminary data.</text>
</comment>
<evidence type="ECO:0000313" key="2">
    <source>
        <dbReference type="Proteomes" id="UP000672097"/>
    </source>
</evidence>
<accession>A0ABS5DSD6</accession>
<evidence type="ECO:0000313" key="1">
    <source>
        <dbReference type="EMBL" id="MBQ0934047.1"/>
    </source>
</evidence>